<dbReference type="InterPro" id="IPR029151">
    <property type="entry name" value="Sensor-like_sf"/>
</dbReference>
<feature type="transmembrane region" description="Helical" evidence="3">
    <location>
        <begin position="1264"/>
        <end position="1282"/>
    </location>
</feature>
<feature type="domain" description="Globin" evidence="4">
    <location>
        <begin position="5"/>
        <end position="147"/>
    </location>
</feature>
<dbReference type="InterPro" id="IPR009050">
    <property type="entry name" value="Globin-like_sf"/>
</dbReference>
<feature type="coiled-coil region" evidence="1">
    <location>
        <begin position="238"/>
        <end position="265"/>
    </location>
</feature>
<dbReference type="GO" id="GO:0005245">
    <property type="term" value="F:voltage-gated calcium channel activity"/>
    <property type="evidence" value="ECO:0007669"/>
    <property type="project" value="TreeGrafter"/>
</dbReference>
<dbReference type="PANTHER" id="PTHR10166:SF66">
    <property type="entry name" value="VWFA AND CACHE DOMAIN-CONTAINING PROTEIN CG16868"/>
    <property type="match status" value="1"/>
</dbReference>
<dbReference type="InterPro" id="IPR044399">
    <property type="entry name" value="Mb-like_M"/>
</dbReference>
<evidence type="ECO:0000256" key="2">
    <source>
        <dbReference type="SAM" id="MobiDB-lite"/>
    </source>
</evidence>
<keyword evidence="3" id="KW-0472">Membrane</keyword>
<dbReference type="EMBL" id="CAJPVJ010000657">
    <property type="protein sequence ID" value="CAG2163083.1"/>
    <property type="molecule type" value="Genomic_DNA"/>
</dbReference>
<dbReference type="PROSITE" id="PS50234">
    <property type="entry name" value="VWFA"/>
    <property type="match status" value="1"/>
</dbReference>
<dbReference type="Gene3D" id="1.10.490.10">
    <property type="entry name" value="Globins"/>
    <property type="match status" value="1"/>
</dbReference>
<dbReference type="CDD" id="cd01040">
    <property type="entry name" value="Mb-like"/>
    <property type="match status" value="1"/>
</dbReference>
<dbReference type="InterPro" id="IPR051173">
    <property type="entry name" value="Ca_channel_alpha-2/delta"/>
</dbReference>
<evidence type="ECO:0000313" key="6">
    <source>
        <dbReference type="EMBL" id="CAD7640644.1"/>
    </source>
</evidence>
<dbReference type="GO" id="GO:0019825">
    <property type="term" value="F:oxygen binding"/>
    <property type="evidence" value="ECO:0007669"/>
    <property type="project" value="InterPro"/>
</dbReference>
<evidence type="ECO:0000256" key="1">
    <source>
        <dbReference type="SAM" id="Coils"/>
    </source>
</evidence>
<dbReference type="InterPro" id="IPR002035">
    <property type="entry name" value="VWF_A"/>
</dbReference>
<dbReference type="Pfam" id="PF00042">
    <property type="entry name" value="Globin"/>
    <property type="match status" value="1"/>
</dbReference>
<keyword evidence="1" id="KW-0175">Coiled coil</keyword>
<dbReference type="InterPro" id="IPR000971">
    <property type="entry name" value="Globin"/>
</dbReference>
<keyword evidence="7" id="KW-1185">Reference proteome</keyword>
<dbReference type="FunFam" id="3.30.450.20:FF:000024">
    <property type="entry name" value="VWFA and cache domain-containing protein 1"/>
    <property type="match status" value="1"/>
</dbReference>
<evidence type="ECO:0008006" key="8">
    <source>
        <dbReference type="Google" id="ProtNLM"/>
    </source>
</evidence>
<gene>
    <name evidence="6" type="ORF">ONB1V03_LOCUS2667</name>
</gene>
<reference evidence="6" key="1">
    <citation type="submission" date="2020-11" db="EMBL/GenBank/DDBJ databases">
        <authorList>
            <person name="Tran Van P."/>
        </authorList>
    </citation>
    <scope>NUCLEOTIDE SEQUENCE</scope>
</reference>
<dbReference type="SUPFAM" id="SSF103190">
    <property type="entry name" value="Sensory domain-like"/>
    <property type="match status" value="1"/>
</dbReference>
<dbReference type="Proteomes" id="UP000728032">
    <property type="component" value="Unassembled WGS sequence"/>
</dbReference>
<dbReference type="OrthoDB" id="2150145at2759"/>
<feature type="domain" description="VWFA" evidence="5">
    <location>
        <begin position="404"/>
        <end position="605"/>
    </location>
</feature>
<dbReference type="Gene3D" id="3.40.50.410">
    <property type="entry name" value="von Willebrand factor, type A domain"/>
    <property type="match status" value="1"/>
</dbReference>
<keyword evidence="3" id="KW-1133">Transmembrane helix</keyword>
<sequence length="1445" mass="163401">MTSEVLNQNEIQLVRNSWETIKKDGKNFGNQLFIDFFAKYPSYQQYFKSLANIPLSELSSSKRLLAHTTGVMYAITALIDNLDDTEVLIEMLVKTGHNHFRRKLNIQMFNELGVVFIDLLRATLGAHVLDGQLLNAWIVSAIGAHEYDQSTDGQPPDPYRRIEFVSQHMKLWLQSMVKEELGPPDPYRRIEFVSQHMKLWLQSMVKEELGVTHVQHIYDTLNTVTHDIHFDDIVLDITQKMTKKLEDLSAVLEETSERVKELFQVYLNSDEMKTLRTCCDQRLYAVMQFDPHFNTQVTRATSCDTAPNVLSDGSNFAPGINLTEQLRSNLDNWPNIKWQYFMSVWGVHTEYPAYMPLPNSCHFNQDINDINAIPTRMQYDVPNDESLQRHRDIYLATVLPQPKHIMLIIDRGSAITAHQLSIAKALAKYILNSLSHNDKIGLISLSSDTNYPNSDSCLTKRMANANYETKYHFQRFIDGLQRTNENTNHVGGLKKAFEMIANTFQDNGNELNQSPSEALIVYISRGLLSALTDARVVMELIAKEINNSYENNYSFAINSYALIDDTKPVMYEMDFLREIAEMNFPKFNVLSPDPTRITPGIMVAVNSTENLSFTLSGIYSVLTRPTHSSIYISLPYWDIISKDVHISVSKSVIHRGQLIGVVGLDISLSDLSEDIIHYDVSHDSYAFLIEKNEGIAIHHPSFSPPSQQTHEQLIHTDISHIEQKPGFQSIKNLILTTTKGMETIEVDHQNKTQLTYYWRRVHASPYIVVIASYNTFDRKHTITSPLAKDAHFAYHRLDLNGSPPRLCRHLKQLATIETATLFLSSKAFLSPFANDMQEETTHIVQRYMAYLNDNTKLIANPGLKSTVRGEVHAVTRVIPFWKSKLDSSEMTKFIVRKYITTPNGVFLLYPGALIDKSFDPTRREWYLKAVKNTGKVVFTAPYLDVGGAGYIVTLSHTIHAPNAQPNERSSNIVAVIAMDFTLGYFHKFLQTHMGSLCRADQIACFIMDDRGYLIAHPSLVEPIQLAPIEQQHITHKEPLVANDLLHHNAFVQKNVCNSFVDRTIQRFYNFNTSLTGVLTNPIHDCGKYYITSVSETNVFIGVVNHTCDSMTAFCPCSMTDRLCLNCHRMEQTDCECPCECPLEMNLCTGQLFDEEDHNPSCPPVPEPIRPAPVMRHTLDSIKSCFEMSCFDKKSENDCLGLLGCEWCQLDRNGETPLKNPYCNYQSRCFGGILGAKTPYADEMSDMMSAHDDYMPMGSAPVGPVAGGIMICFVVLALSVYCYRYHSTRHGPHYITSIAENGVNHSHFDNEYDDNEPQEEITPAIAPTNAVVLASFENAAHVSPYRINQAYRRPGGDSDHGYSTMTQHEDSELAGPTYTEPLLVGRDKTRLLNTSSQSDATNSSRTSSPSLVGQTILKNSKPMPTTILEVPNNVLAQVQVHTVDTH</sequence>
<dbReference type="InterPro" id="IPR036465">
    <property type="entry name" value="vWFA_dom_sf"/>
</dbReference>
<dbReference type="EMBL" id="OC915482">
    <property type="protein sequence ID" value="CAD7640644.1"/>
    <property type="molecule type" value="Genomic_DNA"/>
</dbReference>
<dbReference type="GO" id="GO:0020037">
    <property type="term" value="F:heme binding"/>
    <property type="evidence" value="ECO:0007669"/>
    <property type="project" value="InterPro"/>
</dbReference>
<dbReference type="SUPFAM" id="SSF53300">
    <property type="entry name" value="vWA-like"/>
    <property type="match status" value="1"/>
</dbReference>
<evidence type="ECO:0000313" key="7">
    <source>
        <dbReference type="Proteomes" id="UP000728032"/>
    </source>
</evidence>
<evidence type="ECO:0000256" key="3">
    <source>
        <dbReference type="SAM" id="Phobius"/>
    </source>
</evidence>
<proteinExistence type="predicted"/>
<organism evidence="6">
    <name type="scientific">Oppiella nova</name>
    <dbReference type="NCBI Taxonomy" id="334625"/>
    <lineage>
        <taxon>Eukaryota</taxon>
        <taxon>Metazoa</taxon>
        <taxon>Ecdysozoa</taxon>
        <taxon>Arthropoda</taxon>
        <taxon>Chelicerata</taxon>
        <taxon>Arachnida</taxon>
        <taxon>Acari</taxon>
        <taxon>Acariformes</taxon>
        <taxon>Sarcoptiformes</taxon>
        <taxon>Oribatida</taxon>
        <taxon>Brachypylina</taxon>
        <taxon>Oppioidea</taxon>
        <taxon>Oppiidae</taxon>
        <taxon>Oppiella</taxon>
    </lineage>
</organism>
<feature type="region of interest" description="Disordered" evidence="2">
    <location>
        <begin position="1392"/>
        <end position="1415"/>
    </location>
</feature>
<dbReference type="SUPFAM" id="SSF46458">
    <property type="entry name" value="Globin-like"/>
    <property type="match status" value="1"/>
</dbReference>
<dbReference type="InterPro" id="IPR012292">
    <property type="entry name" value="Globin/Proto"/>
</dbReference>
<evidence type="ECO:0000259" key="5">
    <source>
        <dbReference type="PROSITE" id="PS50234"/>
    </source>
</evidence>
<name>A0A7R9QDE8_9ACAR</name>
<dbReference type="PANTHER" id="PTHR10166">
    <property type="entry name" value="VOLTAGE-DEPENDENT CALCIUM CHANNEL SUBUNIT ALPHA-2/DELTA-RELATED"/>
    <property type="match status" value="1"/>
</dbReference>
<dbReference type="Gene3D" id="3.30.450.20">
    <property type="entry name" value="PAS domain"/>
    <property type="match status" value="2"/>
</dbReference>
<keyword evidence="3" id="KW-0812">Transmembrane</keyword>
<feature type="region of interest" description="Disordered" evidence="2">
    <location>
        <begin position="1350"/>
        <end position="1377"/>
    </location>
</feature>
<accession>A0A7R9QDE8</accession>
<protein>
    <recommendedName>
        <fullName evidence="8">VWFA and cache domain-containing protein 1</fullName>
    </recommendedName>
</protein>
<dbReference type="PROSITE" id="PS01033">
    <property type="entry name" value="GLOBIN"/>
    <property type="match status" value="1"/>
</dbReference>
<evidence type="ECO:0000259" key="4">
    <source>
        <dbReference type="PROSITE" id="PS01033"/>
    </source>
</evidence>
<dbReference type="GO" id="GO:0005891">
    <property type="term" value="C:voltage-gated calcium channel complex"/>
    <property type="evidence" value="ECO:0007669"/>
    <property type="project" value="TreeGrafter"/>
</dbReference>